<sequence>MDFNLPIQLKMKIKAILFLGFLVCSLQLRAQQARTLIESMNQMFAQKAVDPVKTMLSGSFSIAAYTRPSADRMLKTILERYPCDSILLKNETKAGEMICLTIVPFSKGKAGKESSIYTDASYRLLYTDIFDQLYGMNRYKKSVLVAKIPFEVENGSIILTVKVNTSERPLKLLFDTGADGMAITKALADSVGIKASRQQNTSVVGGNMNISVSEGNTIKLDTFVLKNQSFAIFPEMHKGSDGIIGNSIAKNYITKVDFDKKELSLYTFGDYTYQDQGLSVPVTVPAGLFIIPGEVSVVPGQANTGEFVFDTGASYNLICFRPFVKKYKLLVSGFKPEYNGTTTSMGMSTPTYSGRAAAFSFASMPRLTDFPVTLMAGGGQSENWNPGFDGSIGIRTIGRYNFTINMQQKEIHFVPNHTFNFPHDFVLGAYLFGFDADGKLKLLSVVSPVEGEALKAGQIIESIDGVAASAFLKDSKKMLAVLSAPAGKVFKIAYTADGAKQNISVTKK</sequence>
<protein>
    <submittedName>
        <fullName evidence="1">Clan AA aspartic protease</fullName>
    </submittedName>
</protein>
<dbReference type="Pfam" id="PF13650">
    <property type="entry name" value="Asp_protease_2"/>
    <property type="match status" value="1"/>
</dbReference>
<dbReference type="AlphaFoldDB" id="A0A0C1FJ67"/>
<dbReference type="GO" id="GO:0008233">
    <property type="term" value="F:peptidase activity"/>
    <property type="evidence" value="ECO:0007669"/>
    <property type="project" value="UniProtKB-KW"/>
</dbReference>
<gene>
    <name evidence="1" type="ORF">OC25_19690</name>
</gene>
<dbReference type="Proteomes" id="UP000031246">
    <property type="component" value="Unassembled WGS sequence"/>
</dbReference>
<comment type="caution">
    <text evidence="1">The sequence shown here is derived from an EMBL/GenBank/DDBJ whole genome shotgun (WGS) entry which is preliminary data.</text>
</comment>
<dbReference type="InterPro" id="IPR021109">
    <property type="entry name" value="Peptidase_aspartic_dom_sf"/>
</dbReference>
<evidence type="ECO:0000313" key="2">
    <source>
        <dbReference type="Proteomes" id="UP000031246"/>
    </source>
</evidence>
<dbReference type="InterPro" id="IPR034122">
    <property type="entry name" value="Retropepsin-like_bacterial"/>
</dbReference>
<keyword evidence="1" id="KW-0378">Hydrolase</keyword>
<proteinExistence type="predicted"/>
<dbReference type="EMBL" id="JSYN01000026">
    <property type="protein sequence ID" value="KIA91843.1"/>
    <property type="molecule type" value="Genomic_DNA"/>
</dbReference>
<accession>A0A0C1FJ67</accession>
<keyword evidence="1" id="KW-0645">Protease</keyword>
<dbReference type="CDD" id="cd05483">
    <property type="entry name" value="retropepsin_like_bacteria"/>
    <property type="match status" value="1"/>
</dbReference>
<dbReference type="SUPFAM" id="SSF50630">
    <property type="entry name" value="Acid proteases"/>
    <property type="match status" value="1"/>
</dbReference>
<dbReference type="Gene3D" id="2.40.70.10">
    <property type="entry name" value="Acid Proteases"/>
    <property type="match status" value="2"/>
</dbReference>
<dbReference type="GO" id="GO:0006508">
    <property type="term" value="P:proteolysis"/>
    <property type="evidence" value="ECO:0007669"/>
    <property type="project" value="UniProtKB-KW"/>
</dbReference>
<organism evidence="1 2">
    <name type="scientific">Pedobacter kyungheensis</name>
    <dbReference type="NCBI Taxonomy" id="1069985"/>
    <lineage>
        <taxon>Bacteria</taxon>
        <taxon>Pseudomonadati</taxon>
        <taxon>Bacteroidota</taxon>
        <taxon>Sphingobacteriia</taxon>
        <taxon>Sphingobacteriales</taxon>
        <taxon>Sphingobacteriaceae</taxon>
        <taxon>Pedobacter</taxon>
    </lineage>
</organism>
<reference evidence="1 2" key="1">
    <citation type="submission" date="2014-10" db="EMBL/GenBank/DDBJ databases">
        <title>Pedobacter Kyungheensis.</title>
        <authorList>
            <person name="Anderson B.M."/>
            <person name="Newman J.D."/>
        </authorList>
    </citation>
    <scope>NUCLEOTIDE SEQUENCE [LARGE SCALE GENOMIC DNA]</scope>
    <source>
        <strain evidence="1 2">KACC 16221</strain>
    </source>
</reference>
<name>A0A0C1FJ67_9SPHI</name>
<keyword evidence="2" id="KW-1185">Reference proteome</keyword>
<evidence type="ECO:0000313" key="1">
    <source>
        <dbReference type="EMBL" id="KIA91843.1"/>
    </source>
</evidence>